<dbReference type="PROSITE" id="PS51257">
    <property type="entry name" value="PROKAR_LIPOPROTEIN"/>
    <property type="match status" value="1"/>
</dbReference>
<dbReference type="EMBL" id="CP042912">
    <property type="protein sequence ID" value="QEG20689.1"/>
    <property type="molecule type" value="Genomic_DNA"/>
</dbReference>
<evidence type="ECO:0000256" key="2">
    <source>
        <dbReference type="SAM" id="SignalP"/>
    </source>
</evidence>
<protein>
    <recommendedName>
        <fullName evidence="5">DUF3828 domain-containing protein</fullName>
    </recommendedName>
</protein>
<feature type="compositionally biased region" description="Polar residues" evidence="1">
    <location>
        <begin position="185"/>
        <end position="203"/>
    </location>
</feature>
<feature type="region of interest" description="Disordered" evidence="1">
    <location>
        <begin position="25"/>
        <end position="58"/>
    </location>
</feature>
<organism evidence="3 4">
    <name type="scientific">Mariniblastus fucicola</name>
    <dbReference type="NCBI Taxonomy" id="980251"/>
    <lineage>
        <taxon>Bacteria</taxon>
        <taxon>Pseudomonadati</taxon>
        <taxon>Planctomycetota</taxon>
        <taxon>Planctomycetia</taxon>
        <taxon>Pirellulales</taxon>
        <taxon>Pirellulaceae</taxon>
        <taxon>Mariniblastus</taxon>
    </lineage>
</organism>
<name>A0A5B9P5B2_9BACT</name>
<feature type="signal peptide" evidence="2">
    <location>
        <begin position="1"/>
        <end position="19"/>
    </location>
</feature>
<proteinExistence type="predicted"/>
<evidence type="ECO:0000313" key="4">
    <source>
        <dbReference type="Proteomes" id="UP000322214"/>
    </source>
</evidence>
<evidence type="ECO:0000256" key="1">
    <source>
        <dbReference type="SAM" id="MobiDB-lite"/>
    </source>
</evidence>
<dbReference type="KEGG" id="mff:MFFC18_05390"/>
<gene>
    <name evidence="3" type="ORF">MFFC18_05390</name>
</gene>
<feature type="region of interest" description="Disordered" evidence="1">
    <location>
        <begin position="183"/>
        <end position="203"/>
    </location>
</feature>
<evidence type="ECO:0000313" key="3">
    <source>
        <dbReference type="EMBL" id="QEG20689.1"/>
    </source>
</evidence>
<accession>A0A5B9P5B2</accession>
<dbReference type="RefSeq" id="WP_148618601.1">
    <property type="nucleotide sequence ID" value="NZ_CP042912.1"/>
</dbReference>
<feature type="compositionally biased region" description="Polar residues" evidence="1">
    <location>
        <begin position="25"/>
        <end position="42"/>
    </location>
</feature>
<evidence type="ECO:0008006" key="5">
    <source>
        <dbReference type="Google" id="ProtNLM"/>
    </source>
</evidence>
<dbReference type="OrthoDB" id="292759at2"/>
<keyword evidence="4" id="KW-1185">Reference proteome</keyword>
<dbReference type="Proteomes" id="UP000322214">
    <property type="component" value="Chromosome"/>
</dbReference>
<reference evidence="3 4" key="1">
    <citation type="submission" date="2019-08" db="EMBL/GenBank/DDBJ databases">
        <title>Deep-cultivation of Planctomycetes and their phenomic and genomic characterization uncovers novel biology.</title>
        <authorList>
            <person name="Wiegand S."/>
            <person name="Jogler M."/>
            <person name="Boedeker C."/>
            <person name="Pinto D."/>
            <person name="Vollmers J."/>
            <person name="Rivas-Marin E."/>
            <person name="Kohn T."/>
            <person name="Peeters S.H."/>
            <person name="Heuer A."/>
            <person name="Rast P."/>
            <person name="Oberbeckmann S."/>
            <person name="Bunk B."/>
            <person name="Jeske O."/>
            <person name="Meyerdierks A."/>
            <person name="Storesund J.E."/>
            <person name="Kallscheuer N."/>
            <person name="Luecker S."/>
            <person name="Lage O.M."/>
            <person name="Pohl T."/>
            <person name="Merkel B.J."/>
            <person name="Hornburger P."/>
            <person name="Mueller R.-W."/>
            <person name="Bruemmer F."/>
            <person name="Labrenz M."/>
            <person name="Spormann A.M."/>
            <person name="Op den Camp H."/>
            <person name="Overmann J."/>
            <person name="Amann R."/>
            <person name="Jetten M.S.M."/>
            <person name="Mascher T."/>
            <person name="Medema M.H."/>
            <person name="Devos D.P."/>
            <person name="Kaster A.-K."/>
            <person name="Ovreas L."/>
            <person name="Rohde M."/>
            <person name="Galperin M.Y."/>
            <person name="Jogler C."/>
        </authorList>
    </citation>
    <scope>NUCLEOTIDE SEQUENCE [LARGE SCALE GENOMIC DNA]</scope>
    <source>
        <strain evidence="3 4">FC18</strain>
    </source>
</reference>
<dbReference type="AlphaFoldDB" id="A0A5B9P5B2"/>
<feature type="chain" id="PRO_5022718765" description="DUF3828 domain-containing protein" evidence="2">
    <location>
        <begin position="20"/>
        <end position="203"/>
    </location>
</feature>
<keyword evidence="2" id="KW-0732">Signal</keyword>
<sequence precursor="true">MFRQITTILLALILTTAFIGCSEPAATTESGESEDTVSQTRESAIPETDVATQPDTLPGSDATAKVVCERFLALLSKNERNLAEQLLTRQAFKATVDAGLELEALGGPGSKVKVGEASYATSRAKVAQVPCTVVEKDGSKQSLLWMMRRGDSGWRIAGLIVETGESQEFLSLENRADVAAIMASQGGSSSEGNIRQVSATDDE</sequence>